<proteinExistence type="inferred from homology"/>
<evidence type="ECO:0000256" key="2">
    <source>
        <dbReference type="ARBA" id="ARBA00022857"/>
    </source>
</evidence>
<dbReference type="InterPro" id="IPR036291">
    <property type="entry name" value="NAD(P)-bd_dom_sf"/>
</dbReference>
<dbReference type="PRINTS" id="PR00080">
    <property type="entry name" value="SDRFAMILY"/>
</dbReference>
<dbReference type="EMBL" id="WJBH02000006">
    <property type="protein sequence ID" value="KAI9556832.1"/>
    <property type="molecule type" value="Genomic_DNA"/>
</dbReference>
<evidence type="ECO:0000313" key="7">
    <source>
        <dbReference type="Proteomes" id="UP000820818"/>
    </source>
</evidence>
<evidence type="ECO:0000256" key="1">
    <source>
        <dbReference type="ARBA" id="ARBA00006484"/>
    </source>
</evidence>
<dbReference type="GO" id="GO:0016491">
    <property type="term" value="F:oxidoreductase activity"/>
    <property type="evidence" value="ECO:0007669"/>
    <property type="project" value="UniProtKB-KW"/>
</dbReference>
<dbReference type="PRINTS" id="PR00081">
    <property type="entry name" value="GDHRDH"/>
</dbReference>
<evidence type="ECO:0000256" key="3">
    <source>
        <dbReference type="ARBA" id="ARBA00023002"/>
    </source>
</evidence>
<dbReference type="Proteomes" id="UP000820818">
    <property type="component" value="Linkage Group LG6"/>
</dbReference>
<dbReference type="Gene3D" id="3.40.50.720">
    <property type="entry name" value="NAD(P)-binding Rossmann-like Domain"/>
    <property type="match status" value="1"/>
</dbReference>
<comment type="similarity">
    <text evidence="1 4">Belongs to the short-chain dehydrogenases/reductases (SDR) family.</text>
</comment>
<organism evidence="6 7">
    <name type="scientific">Daphnia sinensis</name>
    <dbReference type="NCBI Taxonomy" id="1820382"/>
    <lineage>
        <taxon>Eukaryota</taxon>
        <taxon>Metazoa</taxon>
        <taxon>Ecdysozoa</taxon>
        <taxon>Arthropoda</taxon>
        <taxon>Crustacea</taxon>
        <taxon>Branchiopoda</taxon>
        <taxon>Diplostraca</taxon>
        <taxon>Cladocera</taxon>
        <taxon>Anomopoda</taxon>
        <taxon>Daphniidae</taxon>
        <taxon>Daphnia</taxon>
        <taxon>Daphnia similis group</taxon>
    </lineage>
</organism>
<dbReference type="CDD" id="cd05356">
    <property type="entry name" value="17beta-HSD1_like_SDR_c"/>
    <property type="match status" value="1"/>
</dbReference>
<keyword evidence="5" id="KW-0812">Transmembrane</keyword>
<name>A0AAD5PRK7_9CRUS</name>
<evidence type="ECO:0000313" key="6">
    <source>
        <dbReference type="EMBL" id="KAI9556832.1"/>
    </source>
</evidence>
<keyword evidence="2" id="KW-0521">NADP</keyword>
<dbReference type="GO" id="GO:0005783">
    <property type="term" value="C:endoplasmic reticulum"/>
    <property type="evidence" value="ECO:0007669"/>
    <property type="project" value="TreeGrafter"/>
</dbReference>
<keyword evidence="3" id="KW-0560">Oxidoreductase</keyword>
<dbReference type="PIRSF" id="PIRSF000126">
    <property type="entry name" value="11-beta-HSD1"/>
    <property type="match status" value="1"/>
</dbReference>
<dbReference type="PANTHER" id="PTHR43899">
    <property type="entry name" value="RH59310P"/>
    <property type="match status" value="1"/>
</dbReference>
<keyword evidence="7" id="KW-1185">Reference proteome</keyword>
<keyword evidence="5" id="KW-0472">Membrane</keyword>
<protein>
    <submittedName>
        <fullName evidence="6">Uncharacterized protein</fullName>
    </submittedName>
</protein>
<evidence type="ECO:0000256" key="4">
    <source>
        <dbReference type="RuleBase" id="RU000363"/>
    </source>
</evidence>
<comment type="caution">
    <text evidence="6">The sequence shown here is derived from an EMBL/GenBank/DDBJ whole genome shotgun (WGS) entry which is preliminary data.</text>
</comment>
<evidence type="ECO:0000256" key="5">
    <source>
        <dbReference type="SAM" id="Phobius"/>
    </source>
</evidence>
<dbReference type="Pfam" id="PF00106">
    <property type="entry name" value="adh_short"/>
    <property type="match status" value="1"/>
</dbReference>
<dbReference type="FunFam" id="3.40.50.720:FF:000137">
    <property type="entry name" value="Hydroxysteroid (17-beta) dehydrogenase 3"/>
    <property type="match status" value="1"/>
</dbReference>
<reference evidence="6 7" key="1">
    <citation type="submission" date="2022-05" db="EMBL/GenBank/DDBJ databases">
        <title>A multi-omics perspective on studying reproductive biology in Daphnia sinensis.</title>
        <authorList>
            <person name="Jia J."/>
        </authorList>
    </citation>
    <scope>NUCLEOTIDE SEQUENCE [LARGE SCALE GENOMIC DNA]</scope>
    <source>
        <strain evidence="6 7">WSL</strain>
    </source>
</reference>
<dbReference type="SUPFAM" id="SSF51735">
    <property type="entry name" value="NAD(P)-binding Rossmann-fold domains"/>
    <property type="match status" value="1"/>
</dbReference>
<feature type="transmembrane region" description="Helical" evidence="5">
    <location>
        <begin position="6"/>
        <end position="28"/>
    </location>
</feature>
<sequence>MCWLEILGFLTALILIFKSVYNLGHFVYVNFLGRLLGHGLDISKCGPWAVVTGATDGIGKSYARLLAAKGLNVVLVSRTPAKLQKVADEIKSEYGSIEIKTIAVDFTDGNSIYSKLETELSQLEIGILINNVGMAVGFAEAFADIADEKSLNDVVNCNMLSMVRMSRLVLPQMIKRKKGVIVNIGSISGLFATPLATMYGATKAFVDKFSCDLSSEVRESGVIVQTVHPGFVVTNMSKLRRATWTIPTPDRFVAAALSTLGLTDRTSGFWFHSIQLYWGELVRFIFPETMAYFTIKFMKSYRQRVLNRQSKSK</sequence>
<keyword evidence="5" id="KW-1133">Transmembrane helix</keyword>
<gene>
    <name evidence="6" type="ORF">GHT06_016624</name>
</gene>
<dbReference type="AlphaFoldDB" id="A0AAD5PRK7"/>
<dbReference type="InterPro" id="IPR051019">
    <property type="entry name" value="VLCFA-Steroid_DH"/>
</dbReference>
<accession>A0AAD5PRK7</accession>
<dbReference type="PANTHER" id="PTHR43899:SF13">
    <property type="entry name" value="RH59310P"/>
    <property type="match status" value="1"/>
</dbReference>
<dbReference type="InterPro" id="IPR002347">
    <property type="entry name" value="SDR_fam"/>
</dbReference>